<protein>
    <recommendedName>
        <fullName evidence="4 7">dTDP-4-dehydrorhamnose 3,5-epimerase</fullName>
        <ecNumber evidence="3 7">5.1.3.13</ecNumber>
    </recommendedName>
    <alternativeName>
        <fullName evidence="7">Thymidine diphospho-4-keto-rhamnose 3,5-epimerase</fullName>
    </alternativeName>
</protein>
<dbReference type="InterPro" id="IPR014710">
    <property type="entry name" value="RmlC-like_jellyroll"/>
</dbReference>
<feature type="site" description="Participates in a stacking interaction with the thymidine ring of dTDP-4-oxo-6-deoxyglucose" evidence="6">
    <location>
        <position position="139"/>
    </location>
</feature>
<dbReference type="GO" id="GO:0005829">
    <property type="term" value="C:cytosol"/>
    <property type="evidence" value="ECO:0007669"/>
    <property type="project" value="TreeGrafter"/>
</dbReference>
<evidence type="ECO:0000256" key="4">
    <source>
        <dbReference type="ARBA" id="ARBA00019595"/>
    </source>
</evidence>
<dbReference type="GO" id="GO:0008830">
    <property type="term" value="F:dTDP-4-dehydrorhamnose 3,5-epimerase activity"/>
    <property type="evidence" value="ECO:0007669"/>
    <property type="project" value="UniProtKB-UniRule"/>
</dbReference>
<evidence type="ECO:0000256" key="3">
    <source>
        <dbReference type="ARBA" id="ARBA00012098"/>
    </source>
</evidence>
<evidence type="ECO:0000256" key="1">
    <source>
        <dbReference type="ARBA" id="ARBA00001298"/>
    </source>
</evidence>
<reference evidence="8" key="1">
    <citation type="submission" date="2021-03" db="EMBL/GenBank/DDBJ databases">
        <authorList>
            <person name="Peeters C."/>
        </authorList>
    </citation>
    <scope>NUCLEOTIDE SEQUENCE</scope>
    <source>
        <strain evidence="8">LMG 31506</strain>
    </source>
</reference>
<organism evidence="8 9">
    <name type="scientific">Cupriavidus yeoncheonensis</name>
    <dbReference type="NCBI Taxonomy" id="1462994"/>
    <lineage>
        <taxon>Bacteria</taxon>
        <taxon>Pseudomonadati</taxon>
        <taxon>Pseudomonadota</taxon>
        <taxon>Betaproteobacteria</taxon>
        <taxon>Burkholderiales</taxon>
        <taxon>Burkholderiaceae</taxon>
        <taxon>Cupriavidus</taxon>
    </lineage>
</organism>
<proteinExistence type="inferred from homology"/>
<comment type="catalytic activity">
    <reaction evidence="1 7">
        <text>dTDP-4-dehydro-6-deoxy-alpha-D-glucose = dTDP-4-dehydro-beta-L-rhamnose</text>
        <dbReference type="Rhea" id="RHEA:16969"/>
        <dbReference type="ChEBI" id="CHEBI:57649"/>
        <dbReference type="ChEBI" id="CHEBI:62830"/>
        <dbReference type="EC" id="5.1.3.13"/>
    </reaction>
</comment>
<dbReference type="GO" id="GO:0000271">
    <property type="term" value="P:polysaccharide biosynthetic process"/>
    <property type="evidence" value="ECO:0007669"/>
    <property type="project" value="TreeGrafter"/>
</dbReference>
<sequence length="183" mass="20876">MSLNVIQTDIPEVLIIEPKVFGDDRGFFYESFNGRLFEEATGVKRTFVQDNHSRSTRNVLRGLHYQIKHPQGKLVRVVVGQVFDAAVDLRMSSPNFGKWVGVMLSAENKRELWVPEGFAHGFVVISEYAEFLYKTTDYWYPEHERSLLWNDGRVGIDWPIHGEPVLAAKDAAARPIGHAELFA</sequence>
<evidence type="ECO:0000256" key="6">
    <source>
        <dbReference type="PIRSR" id="PIRSR600888-3"/>
    </source>
</evidence>
<evidence type="ECO:0000256" key="2">
    <source>
        <dbReference type="ARBA" id="ARBA00001997"/>
    </source>
</evidence>
<dbReference type="PANTHER" id="PTHR21047:SF2">
    <property type="entry name" value="THYMIDINE DIPHOSPHO-4-KETO-RHAMNOSE 3,5-EPIMERASE"/>
    <property type="match status" value="1"/>
</dbReference>
<dbReference type="AlphaFoldDB" id="A0A916IRJ6"/>
<keyword evidence="7 8" id="KW-0413">Isomerase</keyword>
<dbReference type="Proteomes" id="UP000672934">
    <property type="component" value="Unassembled WGS sequence"/>
</dbReference>
<dbReference type="NCBIfam" id="TIGR01221">
    <property type="entry name" value="rmlC"/>
    <property type="match status" value="1"/>
</dbReference>
<name>A0A916IRJ6_9BURK</name>
<comment type="similarity">
    <text evidence="7">Belongs to the dTDP-4-dehydrorhamnose 3,5-epimerase family.</text>
</comment>
<comment type="subunit">
    <text evidence="7">Homodimer.</text>
</comment>
<comment type="pathway">
    <text evidence="7">Carbohydrate biosynthesis; dTDP-L-rhamnose biosynthesis.</text>
</comment>
<gene>
    <name evidence="8" type="primary">rmlC_2</name>
    <name evidence="8" type="ORF">LMG31506_01367</name>
</gene>
<evidence type="ECO:0000256" key="5">
    <source>
        <dbReference type="PIRSR" id="PIRSR600888-1"/>
    </source>
</evidence>
<evidence type="ECO:0000313" key="9">
    <source>
        <dbReference type="Proteomes" id="UP000672934"/>
    </source>
</evidence>
<dbReference type="InterPro" id="IPR000888">
    <property type="entry name" value="RmlC-like"/>
</dbReference>
<feature type="active site" description="Proton acceptor" evidence="5">
    <location>
        <position position="64"/>
    </location>
</feature>
<dbReference type="InterPro" id="IPR011051">
    <property type="entry name" value="RmlC_Cupin_sf"/>
</dbReference>
<dbReference type="SUPFAM" id="SSF51182">
    <property type="entry name" value="RmlC-like cupins"/>
    <property type="match status" value="1"/>
</dbReference>
<comment type="caution">
    <text evidence="8">The sequence shown here is derived from an EMBL/GenBank/DDBJ whole genome shotgun (WGS) entry which is preliminary data.</text>
</comment>
<dbReference type="RefSeq" id="WP_211946364.1">
    <property type="nucleotide sequence ID" value="NZ_CAJPUY010000004.1"/>
</dbReference>
<comment type="function">
    <text evidence="2 7">Catalyzes the epimerization of the C3' and C5'positions of dTDP-6-deoxy-D-xylo-4-hexulose, forming dTDP-6-deoxy-L-lyxo-4-hexulose.</text>
</comment>
<dbReference type="Pfam" id="PF00908">
    <property type="entry name" value="dTDP_sugar_isom"/>
    <property type="match status" value="1"/>
</dbReference>
<dbReference type="PANTHER" id="PTHR21047">
    <property type="entry name" value="DTDP-6-DEOXY-D-GLUCOSE-3,5 EPIMERASE"/>
    <property type="match status" value="1"/>
</dbReference>
<evidence type="ECO:0000256" key="7">
    <source>
        <dbReference type="RuleBase" id="RU364069"/>
    </source>
</evidence>
<dbReference type="CDD" id="cd00438">
    <property type="entry name" value="cupin_RmlC"/>
    <property type="match status" value="1"/>
</dbReference>
<dbReference type="EMBL" id="CAJPUY010000004">
    <property type="protein sequence ID" value="CAG2134338.1"/>
    <property type="molecule type" value="Genomic_DNA"/>
</dbReference>
<dbReference type="EC" id="5.1.3.13" evidence="3 7"/>
<dbReference type="Gene3D" id="2.60.120.10">
    <property type="entry name" value="Jelly Rolls"/>
    <property type="match status" value="1"/>
</dbReference>
<feature type="active site" description="Proton donor" evidence="5">
    <location>
        <position position="133"/>
    </location>
</feature>
<accession>A0A916IRJ6</accession>
<dbReference type="GO" id="GO:0019305">
    <property type="term" value="P:dTDP-rhamnose biosynthetic process"/>
    <property type="evidence" value="ECO:0007669"/>
    <property type="project" value="UniProtKB-UniRule"/>
</dbReference>
<evidence type="ECO:0000313" key="8">
    <source>
        <dbReference type="EMBL" id="CAG2134338.1"/>
    </source>
</evidence>
<keyword evidence="9" id="KW-1185">Reference proteome</keyword>